<feature type="region of interest" description="Disordered" evidence="2">
    <location>
        <begin position="263"/>
        <end position="285"/>
    </location>
</feature>
<organism evidence="4">
    <name type="scientific">Selaginella moellendorffii</name>
    <name type="common">Spikemoss</name>
    <dbReference type="NCBI Taxonomy" id="88036"/>
    <lineage>
        <taxon>Eukaryota</taxon>
        <taxon>Viridiplantae</taxon>
        <taxon>Streptophyta</taxon>
        <taxon>Embryophyta</taxon>
        <taxon>Tracheophyta</taxon>
        <taxon>Lycopodiopsida</taxon>
        <taxon>Selaginellales</taxon>
        <taxon>Selaginellaceae</taxon>
        <taxon>Selaginella</taxon>
    </lineage>
</organism>
<feature type="compositionally biased region" description="Basic and acidic residues" evidence="2">
    <location>
        <begin position="25"/>
        <end position="47"/>
    </location>
</feature>
<keyword evidence="4" id="KW-1185">Reference proteome</keyword>
<sequence>MKFFRGSKGKSSERAESSRAPSRSGRSEASKSERSAESRHDRAERRLLKELARKNEEVATQREQLGKLHNEFARIAELQASQKKHMHSLERDHRMELRNLQKQVQEERAVKHAIEMELATLMDRCNELVHESKLNEMKEAASNVDEDEEHDERQDQCSHSHEGTSTHGSSEGRSSARGARRPDELRKLKGHMNTLGASMKEDARYDPDEEEEKKKLLEYEAKTSKACSSVKRDLGKLKKWVVWKWRWAAEALKSDIMAKKLEDTESERPNGSHKSSSSSTCSGCKKKTCVCSTSEGDKNQSVVPAVMTAWRAYARAVRLEKKAISMITSLEKMVSALPWWIRRVGQRRLLERCFFRWEMHALRKNRSGGQDGSVDPTKKSSAFKNDVDSNRSAPSPKRKKKDDSSAAGSGGKPRKAWGSSGGKGDYLAWENRVRQSTNPREFSRWSGVKKLQNLQASIQKELQELESQLSHHMQALKEDKSKPIAPKGPIWKGSCSSTWEICNNLIRYLTDARKQLASADGKAKDGQKASPKRYRGGKEQLLDFPGGFQRKQDATAARNPPPASNTKGVSKNKVTAGGEVAPAAAAVAPDHQTVLEVPEAEGCNLTLDPGASVKVSRPGGNGKWGGKDGWDFYGGRICTASQYAEYLRDEIRRLK</sequence>
<feature type="region of interest" description="Disordered" evidence="2">
    <location>
        <begin position="139"/>
        <end position="209"/>
    </location>
</feature>
<feature type="coiled-coil region" evidence="1">
    <location>
        <begin position="448"/>
        <end position="482"/>
    </location>
</feature>
<feature type="region of interest" description="Disordered" evidence="2">
    <location>
        <begin position="518"/>
        <end position="571"/>
    </location>
</feature>
<dbReference type="AlphaFoldDB" id="D8SLT1"/>
<protein>
    <submittedName>
        <fullName evidence="3">Uncharacterized protein</fullName>
    </submittedName>
</protein>
<evidence type="ECO:0000256" key="2">
    <source>
        <dbReference type="SAM" id="MobiDB-lite"/>
    </source>
</evidence>
<keyword evidence="1" id="KW-0175">Coiled coil</keyword>
<feature type="compositionally biased region" description="Low complexity" evidence="2">
    <location>
        <begin position="272"/>
        <end position="285"/>
    </location>
</feature>
<dbReference type="InParanoid" id="D8SLT1"/>
<dbReference type="Proteomes" id="UP000001514">
    <property type="component" value="Unassembled WGS sequence"/>
</dbReference>
<dbReference type="Gramene" id="EFJ14714">
    <property type="protein sequence ID" value="EFJ14714"/>
    <property type="gene ID" value="SELMODRAFT_445850"/>
</dbReference>
<accession>D8SLT1</accession>
<name>D8SLT1_SELML</name>
<proteinExistence type="predicted"/>
<feature type="non-terminal residue" evidence="3">
    <location>
        <position position="655"/>
    </location>
</feature>
<feature type="compositionally biased region" description="Low complexity" evidence="2">
    <location>
        <begin position="165"/>
        <end position="177"/>
    </location>
</feature>
<feature type="compositionally biased region" description="Basic and acidic residues" evidence="2">
    <location>
        <begin position="199"/>
        <end position="209"/>
    </location>
</feature>
<evidence type="ECO:0000313" key="4">
    <source>
        <dbReference type="Proteomes" id="UP000001514"/>
    </source>
</evidence>
<evidence type="ECO:0000313" key="3">
    <source>
        <dbReference type="EMBL" id="EFJ14714.1"/>
    </source>
</evidence>
<dbReference type="EMBL" id="GL377626">
    <property type="protein sequence ID" value="EFJ14714.1"/>
    <property type="molecule type" value="Genomic_DNA"/>
</dbReference>
<evidence type="ECO:0000256" key="1">
    <source>
        <dbReference type="SAM" id="Coils"/>
    </source>
</evidence>
<reference evidence="3 4" key="1">
    <citation type="journal article" date="2011" name="Science">
        <title>The Selaginella genome identifies genetic changes associated with the evolution of vascular plants.</title>
        <authorList>
            <person name="Banks J.A."/>
            <person name="Nishiyama T."/>
            <person name="Hasebe M."/>
            <person name="Bowman J.L."/>
            <person name="Gribskov M."/>
            <person name="dePamphilis C."/>
            <person name="Albert V.A."/>
            <person name="Aono N."/>
            <person name="Aoyama T."/>
            <person name="Ambrose B.A."/>
            <person name="Ashton N.W."/>
            <person name="Axtell M.J."/>
            <person name="Barker E."/>
            <person name="Barker M.S."/>
            <person name="Bennetzen J.L."/>
            <person name="Bonawitz N.D."/>
            <person name="Chapple C."/>
            <person name="Cheng C."/>
            <person name="Correa L.G."/>
            <person name="Dacre M."/>
            <person name="DeBarry J."/>
            <person name="Dreyer I."/>
            <person name="Elias M."/>
            <person name="Engstrom E.M."/>
            <person name="Estelle M."/>
            <person name="Feng L."/>
            <person name="Finet C."/>
            <person name="Floyd S.K."/>
            <person name="Frommer W.B."/>
            <person name="Fujita T."/>
            <person name="Gramzow L."/>
            <person name="Gutensohn M."/>
            <person name="Harholt J."/>
            <person name="Hattori M."/>
            <person name="Heyl A."/>
            <person name="Hirai T."/>
            <person name="Hiwatashi Y."/>
            <person name="Ishikawa M."/>
            <person name="Iwata M."/>
            <person name="Karol K.G."/>
            <person name="Koehler B."/>
            <person name="Kolukisaoglu U."/>
            <person name="Kubo M."/>
            <person name="Kurata T."/>
            <person name="Lalonde S."/>
            <person name="Li K."/>
            <person name="Li Y."/>
            <person name="Litt A."/>
            <person name="Lyons E."/>
            <person name="Manning G."/>
            <person name="Maruyama T."/>
            <person name="Michael T.P."/>
            <person name="Mikami K."/>
            <person name="Miyazaki S."/>
            <person name="Morinaga S."/>
            <person name="Murata T."/>
            <person name="Mueller-Roeber B."/>
            <person name="Nelson D.R."/>
            <person name="Obara M."/>
            <person name="Oguri Y."/>
            <person name="Olmstead R.G."/>
            <person name="Onodera N."/>
            <person name="Petersen B.L."/>
            <person name="Pils B."/>
            <person name="Prigge M."/>
            <person name="Rensing S.A."/>
            <person name="Riano-Pachon D.M."/>
            <person name="Roberts A.W."/>
            <person name="Sato Y."/>
            <person name="Scheller H.V."/>
            <person name="Schulz B."/>
            <person name="Schulz C."/>
            <person name="Shakirov E.V."/>
            <person name="Shibagaki N."/>
            <person name="Shinohara N."/>
            <person name="Shippen D.E."/>
            <person name="Soerensen I."/>
            <person name="Sotooka R."/>
            <person name="Sugimoto N."/>
            <person name="Sugita M."/>
            <person name="Sumikawa N."/>
            <person name="Tanurdzic M."/>
            <person name="Theissen G."/>
            <person name="Ulvskov P."/>
            <person name="Wakazuki S."/>
            <person name="Weng J.K."/>
            <person name="Willats W.W."/>
            <person name="Wipf D."/>
            <person name="Wolf P.G."/>
            <person name="Yang L."/>
            <person name="Zimmer A.D."/>
            <person name="Zhu Q."/>
            <person name="Mitros T."/>
            <person name="Hellsten U."/>
            <person name="Loque D."/>
            <person name="Otillar R."/>
            <person name="Salamov A."/>
            <person name="Schmutz J."/>
            <person name="Shapiro H."/>
            <person name="Lindquist E."/>
            <person name="Lucas S."/>
            <person name="Rokhsar D."/>
            <person name="Grigoriev I.V."/>
        </authorList>
    </citation>
    <scope>NUCLEOTIDE SEQUENCE [LARGE SCALE GENOMIC DNA]</scope>
</reference>
<dbReference type="HOGENOM" id="CLU_418983_0_0_1"/>
<feature type="region of interest" description="Disordered" evidence="2">
    <location>
        <begin position="365"/>
        <end position="423"/>
    </location>
</feature>
<gene>
    <name evidence="3" type="ORF">SELMODRAFT_445850</name>
</gene>
<feature type="region of interest" description="Disordered" evidence="2">
    <location>
        <begin position="1"/>
        <end position="47"/>
    </location>
</feature>
<feature type="compositionally biased region" description="Basic and acidic residues" evidence="2">
    <location>
        <begin position="151"/>
        <end position="164"/>
    </location>
</feature>
<dbReference type="KEGG" id="smo:SELMODRAFT_445850"/>